<dbReference type="Proteomes" id="UP000286415">
    <property type="component" value="Unassembled WGS sequence"/>
</dbReference>
<dbReference type="EMBL" id="NIRI02000013">
    <property type="protein sequence ID" value="KAG5452934.1"/>
    <property type="molecule type" value="Genomic_DNA"/>
</dbReference>
<accession>A0A3R7FHK0</accession>
<evidence type="ECO:0000313" key="2">
    <source>
        <dbReference type="Proteomes" id="UP000286415"/>
    </source>
</evidence>
<proteinExistence type="predicted"/>
<dbReference type="AlphaFoldDB" id="A0A3R7FHK0"/>
<protein>
    <submittedName>
        <fullName evidence="1">Uncharacterized protein</fullName>
    </submittedName>
</protein>
<name>A0A3R7FHK0_CLOSI</name>
<gene>
    <name evidence="1" type="ORF">CSKR_107482</name>
</gene>
<organism evidence="1 2">
    <name type="scientific">Clonorchis sinensis</name>
    <name type="common">Chinese liver fluke</name>
    <dbReference type="NCBI Taxonomy" id="79923"/>
    <lineage>
        <taxon>Eukaryota</taxon>
        <taxon>Metazoa</taxon>
        <taxon>Spiralia</taxon>
        <taxon>Lophotrochozoa</taxon>
        <taxon>Platyhelminthes</taxon>
        <taxon>Trematoda</taxon>
        <taxon>Digenea</taxon>
        <taxon>Opisthorchiida</taxon>
        <taxon>Opisthorchiata</taxon>
        <taxon>Opisthorchiidae</taxon>
        <taxon>Clonorchis</taxon>
    </lineage>
</organism>
<reference evidence="1 2" key="2">
    <citation type="journal article" date="2021" name="Genomics">
        <title>High-quality reference genome for Clonorchis sinensis.</title>
        <authorList>
            <person name="Young N.D."/>
            <person name="Stroehlein A.J."/>
            <person name="Kinkar L."/>
            <person name="Wang T."/>
            <person name="Sohn W.M."/>
            <person name="Chang B.C.H."/>
            <person name="Kaur P."/>
            <person name="Weisz D."/>
            <person name="Dudchenko O."/>
            <person name="Aiden E.L."/>
            <person name="Korhonen P.K."/>
            <person name="Gasser R.B."/>
        </authorList>
    </citation>
    <scope>NUCLEOTIDE SEQUENCE [LARGE SCALE GENOMIC DNA]</scope>
    <source>
        <strain evidence="1">Cs-k2</strain>
    </source>
</reference>
<dbReference type="PANTHER" id="PTHR36912">
    <property type="entry name" value="ANTIGEN 332, DBL-LIKE PROTEIN-RELATED"/>
    <property type="match status" value="1"/>
</dbReference>
<reference evidence="1 2" key="1">
    <citation type="journal article" date="2018" name="Biotechnol. Adv.">
        <title>Improved genomic resources and new bioinformatic workflow for the carcinogenic parasite Clonorchis sinensis: Biotechnological implications.</title>
        <authorList>
            <person name="Wang D."/>
            <person name="Korhonen P.K."/>
            <person name="Gasser R.B."/>
            <person name="Young N.D."/>
        </authorList>
    </citation>
    <scope>NUCLEOTIDE SEQUENCE [LARGE SCALE GENOMIC DNA]</scope>
    <source>
        <strain evidence="1">Cs-k2</strain>
    </source>
</reference>
<comment type="caution">
    <text evidence="1">The sequence shown here is derived from an EMBL/GenBank/DDBJ whole genome shotgun (WGS) entry which is preliminary data.</text>
</comment>
<sequence>MLARPGGILEVRVSRMTRSGLSINQLSNSFVFASSLYLGGAMHSTTSKTAANNENKSLILSRRDSCKCSTLFRTPEEKLALLSKALEDANTNTDVDWTKYLPPLNKHPAHSISSPLDATKPAAAILFAGLKSVDYGTRFVVLHLFLLKYRRPRGDQMLTYALSEQSLANRFFTIDPANSSRWHANRCQQESIKANRCQQESIKANRCQQESIKANRCQQESIKANRCQQESIKANRCQQESIKANRCQQESIKANRCQQESIKANRCQQESIKANRCQQESIKANRCQQESIKANRCQQESIKANRCQQESIKANRCQQESIKANRCQQESIKANRCQQESIKANRCQQESIKANRCQQESIKANRCQQESSCGCRSQARRCG</sequence>
<dbReference type="InParanoid" id="A0A3R7FHK0"/>
<dbReference type="OrthoDB" id="6382204at2759"/>
<keyword evidence="2" id="KW-1185">Reference proteome</keyword>
<evidence type="ECO:0000313" key="1">
    <source>
        <dbReference type="EMBL" id="KAG5452934.1"/>
    </source>
</evidence>
<dbReference type="PANTHER" id="PTHR36912:SF2">
    <property type="entry name" value="ANTIGEN 332, DBL-LIKE PROTEIN"/>
    <property type="match status" value="1"/>
</dbReference>